<comment type="subcellular location">
    <subcellularLocation>
        <location evidence="1">Cell membrane</location>
        <topology evidence="1">Multi-pass membrane protein</topology>
    </subcellularLocation>
</comment>
<keyword evidence="3 6" id="KW-0812">Transmembrane</keyword>
<dbReference type="Pfam" id="PF09678">
    <property type="entry name" value="Caa3_CtaG"/>
    <property type="match status" value="1"/>
</dbReference>
<dbReference type="KEGG" id="hmi:soil367_13565"/>
<evidence type="ECO:0000256" key="4">
    <source>
        <dbReference type="ARBA" id="ARBA00022989"/>
    </source>
</evidence>
<dbReference type="InterPro" id="IPR019108">
    <property type="entry name" value="Caa3_assmbl_CtaG-rel"/>
</dbReference>
<feature type="transmembrane region" description="Helical" evidence="6">
    <location>
        <begin position="190"/>
        <end position="212"/>
    </location>
</feature>
<dbReference type="Proteomes" id="UP000298049">
    <property type="component" value="Chromosome"/>
</dbReference>
<keyword evidence="2" id="KW-1003">Cell membrane</keyword>
<feature type="transmembrane region" description="Helical" evidence="6">
    <location>
        <begin position="78"/>
        <end position="98"/>
    </location>
</feature>
<evidence type="ECO:0000313" key="8">
    <source>
        <dbReference type="Proteomes" id="UP000298049"/>
    </source>
</evidence>
<accession>A0A4P7XLN4</accession>
<dbReference type="AlphaFoldDB" id="A0A4P7XLN4"/>
<evidence type="ECO:0000256" key="3">
    <source>
        <dbReference type="ARBA" id="ARBA00022692"/>
    </source>
</evidence>
<organism evidence="7 8">
    <name type="scientific">Hydrocarboniclastica marina</name>
    <dbReference type="NCBI Taxonomy" id="2259620"/>
    <lineage>
        <taxon>Bacteria</taxon>
        <taxon>Pseudomonadati</taxon>
        <taxon>Pseudomonadota</taxon>
        <taxon>Gammaproteobacteria</taxon>
        <taxon>Alteromonadales</taxon>
        <taxon>Alteromonadaceae</taxon>
        <taxon>Hydrocarboniclastica</taxon>
    </lineage>
</organism>
<keyword evidence="5 6" id="KW-0472">Membrane</keyword>
<protein>
    <submittedName>
        <fullName evidence="7">Cytochrome c oxidase caa3-type, assembly factor CtaG-like protein</fullName>
    </submittedName>
</protein>
<gene>
    <name evidence="7" type="ORF">soil367_13565</name>
</gene>
<proteinExistence type="predicted"/>
<feature type="transmembrane region" description="Helical" evidence="6">
    <location>
        <begin position="110"/>
        <end position="130"/>
    </location>
</feature>
<evidence type="ECO:0000256" key="6">
    <source>
        <dbReference type="SAM" id="Phobius"/>
    </source>
</evidence>
<feature type="transmembrane region" description="Helical" evidence="6">
    <location>
        <begin position="45"/>
        <end position="66"/>
    </location>
</feature>
<feature type="transmembrane region" description="Helical" evidence="6">
    <location>
        <begin position="12"/>
        <end position="33"/>
    </location>
</feature>
<dbReference type="OrthoDB" id="9808789at2"/>
<keyword evidence="4 6" id="KW-1133">Transmembrane helix</keyword>
<evidence type="ECO:0000256" key="2">
    <source>
        <dbReference type="ARBA" id="ARBA00022475"/>
    </source>
</evidence>
<evidence type="ECO:0000256" key="5">
    <source>
        <dbReference type="ARBA" id="ARBA00023136"/>
    </source>
</evidence>
<sequence length="214" mass="23041">MAKPHPYPRRFSYGSPLPWITVSCFLLLILWLGPLPAMSATSFTWHMVLHLGVAVLAGPLMGIGLVKAGLARWATSNMVAWAIGASLFEMLVVWSWHAPMLHKAASLSDSLFVAQQLSFLAAGTLIWLVAFAGRSKLAAGAGALAMLMTFMHMTLLGALLTLGPELLYEPFLYTGQTIAERLEDQRYGGILMAVGGSALYLVGGLVLAGRLIRE</sequence>
<dbReference type="PROSITE" id="PS51257">
    <property type="entry name" value="PROKAR_LIPOPROTEIN"/>
    <property type="match status" value="1"/>
</dbReference>
<dbReference type="RefSeq" id="WP_136549583.1">
    <property type="nucleotide sequence ID" value="NZ_CP031093.1"/>
</dbReference>
<dbReference type="EMBL" id="CP031093">
    <property type="protein sequence ID" value="QCF26877.1"/>
    <property type="molecule type" value="Genomic_DNA"/>
</dbReference>
<evidence type="ECO:0000313" key="7">
    <source>
        <dbReference type="EMBL" id="QCF26877.1"/>
    </source>
</evidence>
<reference evidence="7 8" key="1">
    <citation type="submission" date="2018-07" db="EMBL/GenBank/DDBJ databases">
        <title>Marsedoiliclastica nanhaica gen. nov. sp. nov., a novel marine hydrocarbonoclastic bacterium isolated from an in-situ enriched hydrocarbon-degrading consortium in deep-sea sediment.</title>
        <authorList>
            <person name="Dong C."/>
            <person name="Ma T."/>
            <person name="Liu R."/>
            <person name="Shao Z."/>
        </authorList>
    </citation>
    <scope>NUCLEOTIDE SEQUENCE [LARGE SCALE GENOMIC DNA]</scope>
    <source>
        <strain evidence="8">soil36-7</strain>
    </source>
</reference>
<dbReference type="GO" id="GO:0005886">
    <property type="term" value="C:plasma membrane"/>
    <property type="evidence" value="ECO:0007669"/>
    <property type="project" value="UniProtKB-SubCell"/>
</dbReference>
<feature type="transmembrane region" description="Helical" evidence="6">
    <location>
        <begin position="137"/>
        <end position="162"/>
    </location>
</feature>
<keyword evidence="8" id="KW-1185">Reference proteome</keyword>
<name>A0A4P7XLN4_9ALTE</name>
<evidence type="ECO:0000256" key="1">
    <source>
        <dbReference type="ARBA" id="ARBA00004651"/>
    </source>
</evidence>